<evidence type="ECO:0000313" key="1">
    <source>
        <dbReference type="EMBL" id="KAI2646961.1"/>
    </source>
</evidence>
<dbReference type="SUPFAM" id="SSF53098">
    <property type="entry name" value="Ribonuclease H-like"/>
    <property type="match status" value="1"/>
</dbReference>
<gene>
    <name evidence="1" type="ORF">H4Q32_030695</name>
</gene>
<evidence type="ECO:0000313" key="2">
    <source>
        <dbReference type="Proteomes" id="UP000830375"/>
    </source>
</evidence>
<sequence>MKLIKELCETLEPFEEATDKCQADKVITASYVIPCVRGLRHAAESMKPNKMSTIIKSSVEKRLSHFEDMEWFQLAATLDPRFKLDWCIGEERQTIKDILTKKVISLSAPSVPTSKDCSSPPKEVKTFCIYGHPSSFYIYTVTSIRGGTKLPKPTMSQ</sequence>
<protein>
    <submittedName>
        <fullName evidence="1">Zinc finger BED domain-containing protein 4</fullName>
    </submittedName>
</protein>
<dbReference type="InterPro" id="IPR012337">
    <property type="entry name" value="RNaseH-like_sf"/>
</dbReference>
<comment type="caution">
    <text evidence="1">The sequence shown here is derived from an EMBL/GenBank/DDBJ whole genome shotgun (WGS) entry which is preliminary data.</text>
</comment>
<name>A0ABQ8LBC7_LABRO</name>
<dbReference type="Proteomes" id="UP000830375">
    <property type="component" value="Unassembled WGS sequence"/>
</dbReference>
<proteinExistence type="predicted"/>
<accession>A0ABQ8LBC7</accession>
<keyword evidence="2" id="KW-1185">Reference proteome</keyword>
<dbReference type="EMBL" id="JACTAM010000697">
    <property type="protein sequence ID" value="KAI2646961.1"/>
    <property type="molecule type" value="Genomic_DNA"/>
</dbReference>
<organism evidence="1 2">
    <name type="scientific">Labeo rohita</name>
    <name type="common">Indian major carp</name>
    <name type="synonym">Cyprinus rohita</name>
    <dbReference type="NCBI Taxonomy" id="84645"/>
    <lineage>
        <taxon>Eukaryota</taxon>
        <taxon>Metazoa</taxon>
        <taxon>Chordata</taxon>
        <taxon>Craniata</taxon>
        <taxon>Vertebrata</taxon>
        <taxon>Euteleostomi</taxon>
        <taxon>Actinopterygii</taxon>
        <taxon>Neopterygii</taxon>
        <taxon>Teleostei</taxon>
        <taxon>Ostariophysi</taxon>
        <taxon>Cypriniformes</taxon>
        <taxon>Cyprinidae</taxon>
        <taxon>Labeoninae</taxon>
        <taxon>Labeonini</taxon>
        <taxon>Labeo</taxon>
    </lineage>
</organism>
<reference evidence="1 2" key="1">
    <citation type="submission" date="2022-01" db="EMBL/GenBank/DDBJ databases">
        <title>A high-quality chromosome-level genome assembly of rohu carp, Labeo rohita.</title>
        <authorList>
            <person name="Arick M.A. II"/>
            <person name="Hsu C.-Y."/>
            <person name="Magbanua Z."/>
            <person name="Pechanova O."/>
            <person name="Grover C."/>
            <person name="Miller E."/>
            <person name="Thrash A."/>
            <person name="Ezzel L."/>
            <person name="Alam S."/>
            <person name="Benzie J."/>
            <person name="Hamilton M."/>
            <person name="Karsi A."/>
            <person name="Lawrence M.L."/>
            <person name="Peterson D.G."/>
        </authorList>
    </citation>
    <scope>NUCLEOTIDE SEQUENCE [LARGE SCALE GENOMIC DNA]</scope>
    <source>
        <strain evidence="2">BAU-BD-2019</strain>
        <tissue evidence="1">Blood</tissue>
    </source>
</reference>